<evidence type="ECO:0000313" key="6">
    <source>
        <dbReference type="EMBL" id="ACZ01406.1"/>
    </source>
</evidence>
<dbReference type="InterPro" id="IPR000994">
    <property type="entry name" value="Pept_M24"/>
</dbReference>
<dbReference type="Gene3D" id="3.90.230.10">
    <property type="entry name" value="Creatinase/methionine aminopeptidase superfamily"/>
    <property type="match status" value="1"/>
</dbReference>
<dbReference type="EMBL" id="CP001779">
    <property type="protein sequence ID" value="ACZ01406.1"/>
    <property type="molecule type" value="Genomic_DNA"/>
</dbReference>
<dbReference type="PANTHER" id="PTHR46112">
    <property type="entry name" value="AMINOPEPTIDASE"/>
    <property type="match status" value="1"/>
</dbReference>
<comment type="similarity">
    <text evidence="1">Belongs to the peptidase M24B family.</text>
</comment>
<dbReference type="RefSeq" id="WP_012858955.1">
    <property type="nucleotide sequence ID" value="NC_013515.1"/>
</dbReference>
<proteinExistence type="inferred from homology"/>
<evidence type="ECO:0000313" key="7">
    <source>
        <dbReference type="Proteomes" id="UP000002072"/>
    </source>
</evidence>
<dbReference type="CDD" id="cd01092">
    <property type="entry name" value="APP-like"/>
    <property type="match status" value="1"/>
</dbReference>
<protein>
    <submittedName>
        <fullName evidence="6">Peptidase M24</fullName>
    </submittedName>
</protein>
<dbReference type="OrthoDB" id="9806388at2"/>
<dbReference type="Pfam" id="PF01321">
    <property type="entry name" value="Creatinase_N"/>
    <property type="match status" value="1"/>
</dbReference>
<name>D1AYN0_STRM9</name>
<dbReference type="SUPFAM" id="SSF55920">
    <property type="entry name" value="Creatinase/aminopeptidase"/>
    <property type="match status" value="1"/>
</dbReference>
<sequence length="353" mass="40206">MKKDKVIEYIVNTGLDTIIFTTPKNIEYLTGFSCDPHERALMYVINKKGDEFILCPKLEEEVAKKSTENINIIGYLDTENPYIKLHEFTNDILNLGIEKEHITVLRYEAIIDVFKVENIKDVSHLIRDLRKKKSKLELEFMREAANLADKCMEIAANNIRKGITELELKSIIENEIKKYGVSKMSFDTIVLFGEMAANPHGESSNRALKDNEYVLIDLGCYYKGYASDITRCMPFGKVSDFDKSIYDLVLKANTEAIKAVKPGVSFAYIDKIARDIITEAGYGEYFNHRLGHGLGMDCHEYPDVSQKTTDLLEVGMTFTIEPGIYIPNKVGIRIEDDIYVTENGCEVLTKYPK</sequence>
<evidence type="ECO:0000256" key="1">
    <source>
        <dbReference type="ARBA" id="ARBA00008766"/>
    </source>
</evidence>
<dbReference type="Gene3D" id="3.40.350.10">
    <property type="entry name" value="Creatinase/prolidase N-terminal domain"/>
    <property type="match status" value="1"/>
</dbReference>
<dbReference type="KEGG" id="smf:Smon_0940"/>
<dbReference type="GeneID" id="29673223"/>
<dbReference type="Pfam" id="PF00557">
    <property type="entry name" value="Peptidase_M24"/>
    <property type="match status" value="1"/>
</dbReference>
<dbReference type="InterPro" id="IPR036005">
    <property type="entry name" value="Creatinase/aminopeptidase-like"/>
</dbReference>
<gene>
    <name evidence="6" type="ordered locus">Smon_0940</name>
</gene>
<dbReference type="InterPro" id="IPR000587">
    <property type="entry name" value="Creatinase_N"/>
</dbReference>
<feature type="domain" description="Peptidase M24" evidence="4">
    <location>
        <begin position="139"/>
        <end position="342"/>
    </location>
</feature>
<evidence type="ECO:0000259" key="4">
    <source>
        <dbReference type="Pfam" id="PF00557"/>
    </source>
</evidence>
<accession>D1AYN0</accession>
<keyword evidence="7" id="KW-1185">Reference proteome</keyword>
<organism evidence="6 7">
    <name type="scientific">Streptobacillus moniliformis (strain ATCC 14647 / DSM 12112 / NCTC 10651 / 9901)</name>
    <dbReference type="NCBI Taxonomy" id="519441"/>
    <lineage>
        <taxon>Bacteria</taxon>
        <taxon>Fusobacteriati</taxon>
        <taxon>Fusobacteriota</taxon>
        <taxon>Fusobacteriia</taxon>
        <taxon>Fusobacteriales</taxon>
        <taxon>Leptotrichiaceae</taxon>
        <taxon>Streptobacillus</taxon>
    </lineage>
</organism>
<dbReference type="InterPro" id="IPR029149">
    <property type="entry name" value="Creatin/AminoP/Spt16_N"/>
</dbReference>
<feature type="domain" description="Creatinase N-terminal" evidence="5">
    <location>
        <begin position="4"/>
        <end position="130"/>
    </location>
</feature>
<dbReference type="SUPFAM" id="SSF53092">
    <property type="entry name" value="Creatinase/prolidase N-terminal domain"/>
    <property type="match status" value="1"/>
</dbReference>
<dbReference type="AlphaFoldDB" id="D1AYN0"/>
<evidence type="ECO:0000259" key="5">
    <source>
        <dbReference type="Pfam" id="PF01321"/>
    </source>
</evidence>
<dbReference type="eggNOG" id="COG0006">
    <property type="taxonomic scope" value="Bacteria"/>
</dbReference>
<evidence type="ECO:0000256" key="2">
    <source>
        <dbReference type="ARBA" id="ARBA00023211"/>
    </source>
</evidence>
<dbReference type="InterPro" id="IPR050659">
    <property type="entry name" value="Peptidase_M24B"/>
</dbReference>
<reference evidence="6 7" key="1">
    <citation type="journal article" date="2009" name="Stand. Genomic Sci.">
        <title>Complete genome sequence of Streptobacillus moniliformis type strain (9901T).</title>
        <authorList>
            <person name="Nolan M."/>
            <person name="Gronow S."/>
            <person name="Lapidus A."/>
            <person name="Ivanova N."/>
            <person name="Copeland A."/>
            <person name="Lucas S."/>
            <person name="Del Rio T.G."/>
            <person name="Chen F."/>
            <person name="Tice H."/>
            <person name="Pitluck S."/>
            <person name="Cheng J.F."/>
            <person name="Sims D."/>
            <person name="Meincke L."/>
            <person name="Bruce D."/>
            <person name="Goodwin L."/>
            <person name="Brettin T."/>
            <person name="Han C."/>
            <person name="Detter J.C."/>
            <person name="Ovchinikova G."/>
            <person name="Pati A."/>
            <person name="Mavromatis K."/>
            <person name="Mikhailova N."/>
            <person name="Chen A."/>
            <person name="Palaniappan K."/>
            <person name="Land M."/>
            <person name="Hauser L."/>
            <person name="Chang Y.J."/>
            <person name="Jeffries C.D."/>
            <person name="Rohde M."/>
            <person name="Sproer C."/>
            <person name="Goker M."/>
            <person name="Bristow J."/>
            <person name="Eisen J.A."/>
            <person name="Markowitz V."/>
            <person name="Hugenholtz P."/>
            <person name="Kyrpides N.C."/>
            <person name="Klenk H.P."/>
            <person name="Chain P."/>
        </authorList>
    </citation>
    <scope>NUCLEOTIDE SEQUENCE [LARGE SCALE GENOMIC DNA]</scope>
    <source>
        <strain evidence="7">ATCC 14647 / DSM 12112 / NCTC 10651 / 9901</strain>
    </source>
</reference>
<keyword evidence="3" id="KW-0175">Coiled coil</keyword>
<dbReference type="Proteomes" id="UP000002072">
    <property type="component" value="Chromosome"/>
</dbReference>
<evidence type="ECO:0000256" key="3">
    <source>
        <dbReference type="SAM" id="Coils"/>
    </source>
</evidence>
<feature type="coiled-coil region" evidence="3">
    <location>
        <begin position="119"/>
        <end position="146"/>
    </location>
</feature>
<keyword evidence="2" id="KW-0464">Manganese</keyword>
<dbReference type="HOGENOM" id="CLU_017266_4_0_0"/>
<dbReference type="PANTHER" id="PTHR46112:SF10">
    <property type="entry name" value="DIPEPTIDASE YKVY-RELATED"/>
    <property type="match status" value="1"/>
</dbReference>
<dbReference type="STRING" id="519441.Smon_0940"/>